<evidence type="ECO:0000313" key="1">
    <source>
        <dbReference type="EMBL" id="KAF2468618.1"/>
    </source>
</evidence>
<accession>A0ACB6QNT2</accession>
<evidence type="ECO:0000313" key="2">
    <source>
        <dbReference type="Proteomes" id="UP000799755"/>
    </source>
</evidence>
<protein>
    <submittedName>
        <fullName evidence="1">Uncharacterized protein</fullName>
    </submittedName>
</protein>
<sequence>MCFRIIPQASSWGRLKVTKDAMETILSRTLASPSFYRITLGFCCKIRAVDDRFYEFAAYPLQNDSQEKHGRDLEDPWSIRHAGIQHTFHIDMKASSWLILRGPQSLKDELLQSTESGNPMMPHLLILFGASKEWRWYLNYLEDVLLKMSDKVCYYDMEPTSKDNYNLDVRDIQNLQYFQSKLLRLQLVARTTLSTCRALMKHGTRYRRIYFKDKTPAFEYFRGELESQISKFQSYHETLTYLLQTAKTISQNVDRLLTYLAQQSTLNTTYATHATLALAHQQSTTLVHLAKRNSEETTSVKTITYITILYLPATLVATLFGTNFIALKQAEAKNSIVGTRDIWLYPAVVVPLTLATMGLLAAWEKRQRGKEERFWRAISRGSRP</sequence>
<reference evidence="1" key="1">
    <citation type="journal article" date="2020" name="Stud. Mycol.">
        <title>101 Dothideomycetes genomes: a test case for predicting lifestyles and emergence of pathogens.</title>
        <authorList>
            <person name="Haridas S."/>
            <person name="Albert R."/>
            <person name="Binder M."/>
            <person name="Bloem J."/>
            <person name="Labutti K."/>
            <person name="Salamov A."/>
            <person name="Andreopoulos B."/>
            <person name="Baker S."/>
            <person name="Barry K."/>
            <person name="Bills G."/>
            <person name="Bluhm B."/>
            <person name="Cannon C."/>
            <person name="Castanera R."/>
            <person name="Culley D."/>
            <person name="Daum C."/>
            <person name="Ezra D."/>
            <person name="Gonzalez J."/>
            <person name="Henrissat B."/>
            <person name="Kuo A."/>
            <person name="Liang C."/>
            <person name="Lipzen A."/>
            <person name="Lutzoni F."/>
            <person name="Magnuson J."/>
            <person name="Mondo S."/>
            <person name="Nolan M."/>
            <person name="Ohm R."/>
            <person name="Pangilinan J."/>
            <person name="Park H.-J."/>
            <person name="Ramirez L."/>
            <person name="Alfaro M."/>
            <person name="Sun H."/>
            <person name="Tritt A."/>
            <person name="Yoshinaga Y."/>
            <person name="Zwiers L.-H."/>
            <person name="Turgeon B."/>
            <person name="Goodwin S."/>
            <person name="Spatafora J."/>
            <person name="Crous P."/>
            <person name="Grigoriev I."/>
        </authorList>
    </citation>
    <scope>NUCLEOTIDE SEQUENCE</scope>
    <source>
        <strain evidence="1">ATCC 200398</strain>
    </source>
</reference>
<dbReference type="Proteomes" id="UP000799755">
    <property type="component" value="Unassembled WGS sequence"/>
</dbReference>
<organism evidence="1 2">
    <name type="scientific">Lindgomyces ingoldianus</name>
    <dbReference type="NCBI Taxonomy" id="673940"/>
    <lineage>
        <taxon>Eukaryota</taxon>
        <taxon>Fungi</taxon>
        <taxon>Dikarya</taxon>
        <taxon>Ascomycota</taxon>
        <taxon>Pezizomycotina</taxon>
        <taxon>Dothideomycetes</taxon>
        <taxon>Pleosporomycetidae</taxon>
        <taxon>Pleosporales</taxon>
        <taxon>Lindgomycetaceae</taxon>
        <taxon>Lindgomyces</taxon>
    </lineage>
</organism>
<dbReference type="EMBL" id="MU003515">
    <property type="protein sequence ID" value="KAF2468618.1"/>
    <property type="molecule type" value="Genomic_DNA"/>
</dbReference>
<proteinExistence type="predicted"/>
<gene>
    <name evidence="1" type="ORF">BDR25DRAFT_316075</name>
</gene>
<comment type="caution">
    <text evidence="1">The sequence shown here is derived from an EMBL/GenBank/DDBJ whole genome shotgun (WGS) entry which is preliminary data.</text>
</comment>
<keyword evidence="2" id="KW-1185">Reference proteome</keyword>
<name>A0ACB6QNT2_9PLEO</name>